<dbReference type="SMART" id="SM00042">
    <property type="entry name" value="CUB"/>
    <property type="match status" value="1"/>
</dbReference>
<dbReference type="FunFam" id="2.60.120.290:FF:000068">
    <property type="entry name" value="Metalloendopeptidase"/>
    <property type="match status" value="1"/>
</dbReference>
<dbReference type="CDD" id="cd00041">
    <property type="entry name" value="CUB"/>
    <property type="match status" value="1"/>
</dbReference>
<dbReference type="Gene3D" id="2.60.120.290">
    <property type="entry name" value="Spermadhesin, CUB domain"/>
    <property type="match status" value="1"/>
</dbReference>
<keyword evidence="6" id="KW-1015">Disulfide bond</keyword>
<dbReference type="PROSITE" id="PS51864">
    <property type="entry name" value="ASTACIN"/>
    <property type="match status" value="1"/>
</dbReference>
<keyword evidence="13" id="KW-1185">Reference proteome</keyword>
<feature type="signal peptide" evidence="9">
    <location>
        <begin position="1"/>
        <end position="16"/>
    </location>
</feature>
<dbReference type="InterPro" id="IPR006026">
    <property type="entry name" value="Peptidase_Metallo"/>
</dbReference>
<keyword evidence="2 8" id="KW-0479">Metal-binding</keyword>
<dbReference type="PRINTS" id="PR00480">
    <property type="entry name" value="ASTACIN"/>
</dbReference>
<organism evidence="13 14">
    <name type="scientific">Xenopus laevis</name>
    <name type="common">African clawed frog</name>
    <dbReference type="NCBI Taxonomy" id="8355"/>
    <lineage>
        <taxon>Eukaryota</taxon>
        <taxon>Metazoa</taxon>
        <taxon>Chordata</taxon>
        <taxon>Craniata</taxon>
        <taxon>Vertebrata</taxon>
        <taxon>Euteleostomi</taxon>
        <taxon>Amphibia</taxon>
        <taxon>Batrachia</taxon>
        <taxon>Anura</taxon>
        <taxon>Pipoidea</taxon>
        <taxon>Pipidae</taxon>
        <taxon>Xenopodinae</taxon>
        <taxon>Xenopus</taxon>
        <taxon>Xenopus</taxon>
    </lineage>
</organism>
<sequence length="461" mass="51152">MHLVLLLVALCSSCLAFPTKNPDVIQTEPTERKQTATAGEEKKSVFERLHEVNKHTPTLTGKYIISQLDIASSVSRSFNFCPQGICLWPISSDGLVRIPYVISADYTPYEQALFEASFKDFADETCIRLVPRTSETNYLSFESLNGCWSPIGRVGGAQTVSLQRSGCMWASVIEHEIMHSLGLHHEHVRNDRDKYVSVQWNNISPGYQGNFQMTSTNNMILTKYDYESLMHYSRTAFSIDGFLPTLVAVPDPNIPLGNGYMMSDLDIMKLNTLYKCAQPKPNQISQEEIKVQDKPSLTTMARPTTTTPTATTSTPKTTITTTTTNPTTTTTITTNTNTNLNALLSNVCGGTLSGPSGVITSPNYPNNYPKNAYCHWNITTTSQFTITFTGMDVEDIPYCIWDSVKVYNGPIINNAFLIGTYCGKNLPSPITFYNMSVQIVFASDAIVERKGFSLEYHTGEA</sequence>
<evidence type="ECO:0000313" key="14">
    <source>
        <dbReference type="RefSeq" id="XP_041431364.1"/>
    </source>
</evidence>
<keyword evidence="4 8" id="KW-0862">Zinc</keyword>
<dbReference type="InterPro" id="IPR001506">
    <property type="entry name" value="Peptidase_M12A"/>
</dbReference>
<evidence type="ECO:0000256" key="8">
    <source>
        <dbReference type="PROSITE-ProRule" id="PRU01211"/>
    </source>
</evidence>
<accession>A0A8J1LQ48</accession>
<dbReference type="FunFam" id="3.40.390.10:FF:000065">
    <property type="entry name" value="Metalloendopeptidase"/>
    <property type="match status" value="1"/>
</dbReference>
<dbReference type="Gene3D" id="3.40.390.10">
    <property type="entry name" value="Collagenase (Catalytic Domain)"/>
    <property type="match status" value="1"/>
</dbReference>
<evidence type="ECO:0000313" key="13">
    <source>
        <dbReference type="Proteomes" id="UP000186698"/>
    </source>
</evidence>
<dbReference type="PANTHER" id="PTHR10127:SF896">
    <property type="entry name" value="METALLOENDOPEPTIDASE"/>
    <property type="match status" value="1"/>
</dbReference>
<dbReference type="Pfam" id="PF01400">
    <property type="entry name" value="Astacin"/>
    <property type="match status" value="1"/>
</dbReference>
<dbReference type="AlphaFoldDB" id="A0A8J1LQ48"/>
<feature type="binding site" evidence="8">
    <location>
        <position position="175"/>
    </location>
    <ligand>
        <name>Zn(2+)</name>
        <dbReference type="ChEBI" id="CHEBI:29105"/>
        <note>catalytic</note>
    </ligand>
</feature>
<dbReference type="GeneID" id="100137635"/>
<evidence type="ECO:0000256" key="10">
    <source>
        <dbReference type="SAM" id="MobiDB-lite"/>
    </source>
</evidence>
<dbReference type="GO" id="GO:0004222">
    <property type="term" value="F:metalloendopeptidase activity"/>
    <property type="evidence" value="ECO:0000318"/>
    <property type="project" value="GO_Central"/>
</dbReference>
<feature type="domain" description="CUB" evidence="11">
    <location>
        <begin position="348"/>
        <end position="459"/>
    </location>
</feature>
<dbReference type="PANTHER" id="PTHR10127">
    <property type="entry name" value="DISCOIDIN, CUB, EGF, LAMININ , AND ZINC METALLOPROTEASE DOMAIN CONTAINING"/>
    <property type="match status" value="1"/>
</dbReference>
<proteinExistence type="predicted"/>
<dbReference type="Pfam" id="PF00431">
    <property type="entry name" value="CUB"/>
    <property type="match status" value="1"/>
</dbReference>
<keyword evidence="3 8" id="KW-0378">Hydrolase</keyword>
<dbReference type="OrthoDB" id="291007at2759"/>
<comment type="caution">
    <text evidence="7">Lacks conserved residue(s) required for the propagation of feature annotation.</text>
</comment>
<feature type="active site" evidence="8">
    <location>
        <position position="176"/>
    </location>
</feature>
<feature type="domain" description="Peptidase M12A" evidence="12">
    <location>
        <begin position="79"/>
        <end position="277"/>
    </location>
</feature>
<evidence type="ECO:0000259" key="11">
    <source>
        <dbReference type="PROSITE" id="PS01180"/>
    </source>
</evidence>
<dbReference type="CTD" id="100137635"/>
<feature type="chain" id="PRO_5035342130" description="Metalloendopeptidase" evidence="9">
    <location>
        <begin position="17"/>
        <end position="461"/>
    </location>
</feature>
<dbReference type="SMART" id="SM00235">
    <property type="entry name" value="ZnMc"/>
    <property type="match status" value="1"/>
</dbReference>
<evidence type="ECO:0000256" key="4">
    <source>
        <dbReference type="ARBA" id="ARBA00022833"/>
    </source>
</evidence>
<evidence type="ECO:0000256" key="6">
    <source>
        <dbReference type="ARBA" id="ARBA00023157"/>
    </source>
</evidence>
<evidence type="ECO:0000256" key="9">
    <source>
        <dbReference type="RuleBase" id="RU361183"/>
    </source>
</evidence>
<dbReference type="PROSITE" id="PS01180">
    <property type="entry name" value="CUB"/>
    <property type="match status" value="1"/>
</dbReference>
<evidence type="ECO:0000256" key="2">
    <source>
        <dbReference type="ARBA" id="ARBA00022723"/>
    </source>
</evidence>
<keyword evidence="1 8" id="KW-0645">Protease</keyword>
<dbReference type="InterPro" id="IPR024079">
    <property type="entry name" value="MetalloPept_cat_dom_sf"/>
</dbReference>
<dbReference type="InterPro" id="IPR035914">
    <property type="entry name" value="Sperma_CUB_dom_sf"/>
</dbReference>
<dbReference type="RefSeq" id="XP_041431364.1">
    <property type="nucleotide sequence ID" value="XM_041575430.1"/>
</dbReference>
<dbReference type="Proteomes" id="UP000186698">
    <property type="component" value="Chromosome 9_10L"/>
</dbReference>
<evidence type="ECO:0000256" key="5">
    <source>
        <dbReference type="ARBA" id="ARBA00023049"/>
    </source>
</evidence>
<dbReference type="SUPFAM" id="SSF55486">
    <property type="entry name" value="Metalloproteases ('zincins'), catalytic domain"/>
    <property type="match status" value="1"/>
</dbReference>
<evidence type="ECO:0000256" key="1">
    <source>
        <dbReference type="ARBA" id="ARBA00022670"/>
    </source>
</evidence>
<evidence type="ECO:0000256" key="3">
    <source>
        <dbReference type="ARBA" id="ARBA00022801"/>
    </source>
</evidence>
<feature type="region of interest" description="Disordered" evidence="10">
    <location>
        <begin position="299"/>
        <end position="330"/>
    </location>
</feature>
<keyword evidence="9" id="KW-0732">Signal</keyword>
<dbReference type="InterPro" id="IPR000859">
    <property type="entry name" value="CUB_dom"/>
</dbReference>
<dbReference type="GO" id="GO:0006508">
    <property type="term" value="P:proteolysis"/>
    <property type="evidence" value="ECO:0007669"/>
    <property type="project" value="UniProtKB-KW"/>
</dbReference>
<reference evidence="14" key="1">
    <citation type="submission" date="2025-08" db="UniProtKB">
        <authorList>
            <consortium name="RefSeq"/>
        </authorList>
    </citation>
    <scope>IDENTIFICATION</scope>
    <source>
        <strain evidence="14">J_2021</strain>
        <tissue evidence="14">Erythrocytes</tissue>
    </source>
</reference>
<evidence type="ECO:0000259" key="12">
    <source>
        <dbReference type="PROSITE" id="PS51864"/>
    </source>
</evidence>
<evidence type="ECO:0000256" key="7">
    <source>
        <dbReference type="PROSITE-ProRule" id="PRU00059"/>
    </source>
</evidence>
<protein>
    <recommendedName>
        <fullName evidence="9">Metalloendopeptidase</fullName>
        <ecNumber evidence="9">3.4.24.-</ecNumber>
    </recommendedName>
</protein>
<dbReference type="SUPFAM" id="SSF49854">
    <property type="entry name" value="Spermadhesin, CUB domain"/>
    <property type="match status" value="1"/>
</dbReference>
<comment type="cofactor">
    <cofactor evidence="8 9">
        <name>Zn(2+)</name>
        <dbReference type="ChEBI" id="CHEBI:29105"/>
    </cofactor>
    <text evidence="8 9">Binds 1 zinc ion per subunit.</text>
</comment>
<gene>
    <name evidence="14" type="primary">XB5949052.L</name>
    <name evidence="14" type="synonym">LOC100489456.L</name>
</gene>
<dbReference type="EC" id="3.4.24.-" evidence="9"/>
<keyword evidence="5 8" id="KW-0482">Metalloprotease</keyword>
<feature type="binding site" evidence="8">
    <location>
        <position position="185"/>
    </location>
    <ligand>
        <name>Zn(2+)</name>
        <dbReference type="ChEBI" id="CHEBI:29105"/>
        <note>catalytic</note>
    </ligand>
</feature>
<feature type="binding site" evidence="8">
    <location>
        <position position="179"/>
    </location>
    <ligand>
        <name>Zn(2+)</name>
        <dbReference type="ChEBI" id="CHEBI:29105"/>
        <note>catalytic</note>
    </ligand>
</feature>
<name>A0A8J1LQ48_XENLA</name>
<dbReference type="GO" id="GO:0008270">
    <property type="term" value="F:zinc ion binding"/>
    <property type="evidence" value="ECO:0007669"/>
    <property type="project" value="UniProtKB-UniRule"/>
</dbReference>
<dbReference type="GO" id="GO:0005615">
    <property type="term" value="C:extracellular space"/>
    <property type="evidence" value="ECO:0000318"/>
    <property type="project" value="GO_Central"/>
</dbReference>